<evidence type="ECO:0000313" key="4">
    <source>
        <dbReference type="EMBL" id="MRX53978.1"/>
    </source>
</evidence>
<keyword evidence="5" id="KW-1185">Reference proteome</keyword>
<comment type="caution">
    <text evidence="4">The sequence shown here is derived from an EMBL/GenBank/DDBJ whole genome shotgun (WGS) entry which is preliminary data.</text>
</comment>
<name>A0A6I2M771_9BACI</name>
<evidence type="ECO:0008006" key="6">
    <source>
        <dbReference type="Google" id="ProtNLM"/>
    </source>
</evidence>
<comment type="similarity">
    <text evidence="1">Belongs to the DinB family.</text>
</comment>
<feature type="binding site" evidence="3">
    <location>
        <position position="129"/>
    </location>
    <ligand>
        <name>a divalent metal cation</name>
        <dbReference type="ChEBI" id="CHEBI:60240"/>
    </ligand>
</feature>
<dbReference type="RefSeq" id="WP_154318280.1">
    <property type="nucleotide sequence ID" value="NZ_CAJGAA010000001.1"/>
</dbReference>
<dbReference type="Pfam" id="PF05163">
    <property type="entry name" value="DinB"/>
    <property type="match status" value="1"/>
</dbReference>
<dbReference type="EMBL" id="WKKF01000001">
    <property type="protein sequence ID" value="MRX53978.1"/>
    <property type="molecule type" value="Genomic_DNA"/>
</dbReference>
<organism evidence="4 5">
    <name type="scientific">Metabacillus idriensis</name>
    <dbReference type="NCBI Taxonomy" id="324768"/>
    <lineage>
        <taxon>Bacteria</taxon>
        <taxon>Bacillati</taxon>
        <taxon>Bacillota</taxon>
        <taxon>Bacilli</taxon>
        <taxon>Bacillales</taxon>
        <taxon>Bacillaceae</taxon>
        <taxon>Metabacillus</taxon>
    </lineage>
</organism>
<evidence type="ECO:0000256" key="3">
    <source>
        <dbReference type="PIRSR" id="PIRSR607837-1"/>
    </source>
</evidence>
<dbReference type="SUPFAM" id="SSF109854">
    <property type="entry name" value="DinB/YfiT-like putative metalloenzymes"/>
    <property type="match status" value="1"/>
</dbReference>
<keyword evidence="2 3" id="KW-0479">Metal-binding</keyword>
<protein>
    <recommendedName>
        <fullName evidence="6">Damage-inducible protein DinB</fullName>
    </recommendedName>
</protein>
<evidence type="ECO:0000256" key="1">
    <source>
        <dbReference type="ARBA" id="ARBA00008635"/>
    </source>
</evidence>
<feature type="binding site" evidence="3">
    <location>
        <position position="125"/>
    </location>
    <ligand>
        <name>a divalent metal cation</name>
        <dbReference type="ChEBI" id="CHEBI:60240"/>
    </ligand>
</feature>
<proteinExistence type="inferred from homology"/>
<feature type="binding site" evidence="3">
    <location>
        <position position="45"/>
    </location>
    <ligand>
        <name>a divalent metal cation</name>
        <dbReference type="ChEBI" id="CHEBI:60240"/>
    </ligand>
</feature>
<sequence>MNSKLINHFLSHRAVTLELISKMQHDNPEFKPAETSMTTEELITHMLTSMYKFTAVVKAGNAQPLMQEAEITETNLLKLAEAYTEKTVQILESLTDEDLNQVIDLKDVFGFSVPGSALIKMGIEHEVNHKGNLFVYARMLGHTDLPMYVKKS</sequence>
<dbReference type="Gene3D" id="1.20.120.450">
    <property type="entry name" value="dinb family like domain"/>
    <property type="match status" value="1"/>
</dbReference>
<dbReference type="Proteomes" id="UP000441585">
    <property type="component" value="Unassembled WGS sequence"/>
</dbReference>
<accession>A0A6I2M771</accession>
<evidence type="ECO:0000256" key="2">
    <source>
        <dbReference type="ARBA" id="ARBA00022723"/>
    </source>
</evidence>
<reference evidence="4 5" key="1">
    <citation type="submission" date="2019-11" db="EMBL/GenBank/DDBJ databases">
        <title>Bacillus idriensis genome.</title>
        <authorList>
            <person name="Konopka E.N."/>
            <person name="Newman J.D."/>
        </authorList>
    </citation>
    <scope>NUCLEOTIDE SEQUENCE [LARGE SCALE GENOMIC DNA]</scope>
    <source>
        <strain evidence="4 5">DSM 19097</strain>
    </source>
</reference>
<dbReference type="GO" id="GO:0046872">
    <property type="term" value="F:metal ion binding"/>
    <property type="evidence" value="ECO:0007669"/>
    <property type="project" value="UniProtKB-KW"/>
</dbReference>
<gene>
    <name evidence="4" type="ORF">GJU41_08325</name>
</gene>
<dbReference type="AlphaFoldDB" id="A0A6I2M771"/>
<dbReference type="InterPro" id="IPR034660">
    <property type="entry name" value="DinB/YfiT-like"/>
</dbReference>
<dbReference type="InterPro" id="IPR007837">
    <property type="entry name" value="DinB"/>
</dbReference>
<evidence type="ECO:0000313" key="5">
    <source>
        <dbReference type="Proteomes" id="UP000441585"/>
    </source>
</evidence>